<sequence length="330" mass="36394">MNLYNSKYHEGDLSSHTFLITGGAGFIGSNLVQYLINHGAGLVRVLDNLSNGYYSNIEEFIGLKNFEFIEGDIRDLDTCKATLQGIEYVSHQAALGSVPRSIADPITTNDVNISGFLNMLTAVKDTPSVKRMIYAASSSTYGDSTILPKVEGEEGDPLSPYAVTKAVNEMYADVFSKVYGCHTIGLRYFNVFGPKQNPDNPYAAVIPIFCKAFIEGTQPLINGDGKTSRDFTFVANAVQANIKSMLYTGLAQHEIFNVACGSQIDLNGVITLLQETTGKDLQPTYRQERMGDVKHSLASIEKIKDTIGYECEYSFKQGLEIVYDWYLNNN</sequence>
<dbReference type="EMBL" id="CP117167">
    <property type="protein sequence ID" value="WCT14682.1"/>
    <property type="molecule type" value="Genomic_DNA"/>
</dbReference>
<feature type="domain" description="NAD-dependent epimerase/dehydratase" evidence="2">
    <location>
        <begin position="19"/>
        <end position="259"/>
    </location>
</feature>
<evidence type="ECO:0000313" key="4">
    <source>
        <dbReference type="Proteomes" id="UP001216139"/>
    </source>
</evidence>
<gene>
    <name evidence="3" type="ORF">PQO05_12120</name>
</gene>
<reference evidence="3 4" key="1">
    <citation type="submission" date="2023-02" db="EMBL/GenBank/DDBJ databases">
        <title>Genome sequence of Mucilaginibacter jinjuensis strain KACC 16571.</title>
        <authorList>
            <person name="Kim S."/>
            <person name="Heo J."/>
            <person name="Kwon S.-W."/>
        </authorList>
    </citation>
    <scope>NUCLEOTIDE SEQUENCE [LARGE SCALE GENOMIC DNA]</scope>
    <source>
        <strain evidence="3 4">KACC 16571</strain>
    </source>
</reference>
<dbReference type="CDD" id="cd05256">
    <property type="entry name" value="UDP_AE_SDR_e"/>
    <property type="match status" value="1"/>
</dbReference>
<organism evidence="3 4">
    <name type="scientific">Mucilaginibacter jinjuensis</name>
    <dbReference type="NCBI Taxonomy" id="1176721"/>
    <lineage>
        <taxon>Bacteria</taxon>
        <taxon>Pseudomonadati</taxon>
        <taxon>Bacteroidota</taxon>
        <taxon>Sphingobacteriia</taxon>
        <taxon>Sphingobacteriales</taxon>
        <taxon>Sphingobacteriaceae</taxon>
        <taxon>Mucilaginibacter</taxon>
    </lineage>
</organism>
<protein>
    <submittedName>
        <fullName evidence="3">SDR family oxidoreductase</fullName>
    </submittedName>
</protein>
<dbReference type="SUPFAM" id="SSF51735">
    <property type="entry name" value="NAD(P)-binding Rossmann-fold domains"/>
    <property type="match status" value="1"/>
</dbReference>
<dbReference type="InterPro" id="IPR036291">
    <property type="entry name" value="NAD(P)-bd_dom_sf"/>
</dbReference>
<dbReference type="InterPro" id="IPR001509">
    <property type="entry name" value="Epimerase_deHydtase"/>
</dbReference>
<evidence type="ECO:0000259" key="2">
    <source>
        <dbReference type="Pfam" id="PF01370"/>
    </source>
</evidence>
<proteinExistence type="inferred from homology"/>
<comment type="similarity">
    <text evidence="1">Belongs to the NAD(P)-dependent epimerase/dehydratase family.</text>
</comment>
<evidence type="ECO:0000313" key="3">
    <source>
        <dbReference type="EMBL" id="WCT14682.1"/>
    </source>
</evidence>
<dbReference type="Gene3D" id="3.90.25.10">
    <property type="entry name" value="UDP-galactose 4-epimerase, domain 1"/>
    <property type="match status" value="1"/>
</dbReference>
<dbReference type="Gene3D" id="3.40.50.720">
    <property type="entry name" value="NAD(P)-binding Rossmann-like Domain"/>
    <property type="match status" value="1"/>
</dbReference>
<dbReference type="PANTHER" id="PTHR43000">
    <property type="entry name" value="DTDP-D-GLUCOSE 4,6-DEHYDRATASE-RELATED"/>
    <property type="match status" value="1"/>
</dbReference>
<dbReference type="PRINTS" id="PR01713">
    <property type="entry name" value="NUCEPIMERASE"/>
</dbReference>
<keyword evidence="4" id="KW-1185">Reference proteome</keyword>
<dbReference type="Pfam" id="PF01370">
    <property type="entry name" value="Epimerase"/>
    <property type="match status" value="1"/>
</dbReference>
<evidence type="ECO:0000256" key="1">
    <source>
        <dbReference type="ARBA" id="ARBA00007637"/>
    </source>
</evidence>
<dbReference type="Proteomes" id="UP001216139">
    <property type="component" value="Chromosome"/>
</dbReference>
<dbReference type="RefSeq" id="WP_273633178.1">
    <property type="nucleotide sequence ID" value="NZ_CP117167.1"/>
</dbReference>
<accession>A0ABY7TGH1</accession>
<name>A0ABY7TGH1_9SPHI</name>